<dbReference type="OrthoDB" id="9797488at2"/>
<reference evidence="8 9" key="1">
    <citation type="submission" date="2016-08" db="EMBL/GenBank/DDBJ databases">
        <title>Novel Firmicutes and Novel Genomes.</title>
        <authorList>
            <person name="Poppleton D.I."/>
            <person name="Gribaldo S."/>
        </authorList>
    </citation>
    <scope>NUCLEOTIDE SEQUENCE [LARGE SCALE GENOMIC DNA]</scope>
    <source>
        <strain evidence="8 9">CTT3</strain>
    </source>
</reference>
<protein>
    <recommendedName>
        <fullName evidence="4">CRISPR-associated endoribonuclease</fullName>
    </recommendedName>
</protein>
<evidence type="ECO:0000259" key="7">
    <source>
        <dbReference type="Pfam" id="PF01881"/>
    </source>
</evidence>
<feature type="domain" description="CRISPR associated protein Cas6 C-terminal" evidence="7">
    <location>
        <begin position="124"/>
        <end position="244"/>
    </location>
</feature>
<keyword evidence="3" id="KW-0051">Antiviral defense</keyword>
<sequence>MRLEVDFTFKDKLILPIHYNHIVQGFIYNNISDAAFRKFLHDKGYKYEKRNFKLFTFSRIMGKFKMNKKESTITFFSPIKLVVSSILDDFVNDFVTTLMKKEDLRLRNTPINFDKMEVHDYNNQSDEVHISMLSPMTTYSTVEIHRKKKTIYHKPGDDIFSDLIYKNLKKKYKSIYGGEAPEGEFLIKPVDENKMKLISAKYRGFIIKGWLGEYILKGDPELIKLAYDTGLGSKNAQGFGCFKIKNRREGS</sequence>
<dbReference type="PIRSF" id="PIRSF005054">
    <property type="entry name" value="PF1131"/>
    <property type="match status" value="1"/>
</dbReference>
<organism evidence="8 9">
    <name type="scientific">Thermohalobacter berrensis</name>
    <dbReference type="NCBI Taxonomy" id="99594"/>
    <lineage>
        <taxon>Bacteria</taxon>
        <taxon>Bacillati</taxon>
        <taxon>Bacillota</taxon>
        <taxon>Tissierellia</taxon>
        <taxon>Tissierellales</taxon>
        <taxon>Thermohalobacteraceae</taxon>
        <taxon>Thermohalobacter</taxon>
    </lineage>
</organism>
<dbReference type="RefSeq" id="WP_120169716.1">
    <property type="nucleotide sequence ID" value="NZ_MCIB01000023.1"/>
</dbReference>
<dbReference type="Gene3D" id="3.30.70.1890">
    <property type="match status" value="1"/>
</dbReference>
<comment type="caution">
    <text evidence="8">The sequence shown here is derived from an EMBL/GenBank/DDBJ whole genome shotgun (WGS) entry which is preliminary data.</text>
</comment>
<evidence type="ECO:0000256" key="6">
    <source>
        <dbReference type="PIRSR" id="PIRSR005054-50"/>
    </source>
</evidence>
<feature type="active site" description="Proton donor" evidence="6">
    <location>
        <position position="41"/>
    </location>
</feature>
<evidence type="ECO:0000256" key="5">
    <source>
        <dbReference type="PIRSR" id="PIRSR005054-1"/>
    </source>
</evidence>
<evidence type="ECO:0000313" key="8">
    <source>
        <dbReference type="EMBL" id="RKD31272.1"/>
    </source>
</evidence>
<dbReference type="GO" id="GO:0016788">
    <property type="term" value="F:hydrolase activity, acting on ester bonds"/>
    <property type="evidence" value="ECO:0007669"/>
    <property type="project" value="InterPro"/>
</dbReference>
<proteinExistence type="inferred from homology"/>
<evidence type="ECO:0000256" key="3">
    <source>
        <dbReference type="ARBA" id="ARBA00023118"/>
    </source>
</evidence>
<dbReference type="PANTHER" id="PTHR36984:SF1">
    <property type="entry name" value="CRISPR-ASSOCIATED ENDORIBONUCLEASE CAS6 1"/>
    <property type="match status" value="1"/>
</dbReference>
<dbReference type="InterPro" id="IPR010156">
    <property type="entry name" value="CRISPR-assoc_prot_Cas6"/>
</dbReference>
<dbReference type="Pfam" id="PF21350">
    <property type="entry name" value="Cas6_I-A"/>
    <property type="match status" value="1"/>
</dbReference>
<comment type="function">
    <text evidence="4">CRISPR (clustered regularly interspaced short palindromic repeat), is an adaptive immune system that provides protection against mobile genetic elements (viruses, transposable elements and conjugative plasmids). CRISPR clusters contain sequences complementary to antecedent mobile elements and target invading nucleic acids. CRISPR clusters are transcribed and processed into CRISPR RNA (crRNA).</text>
</comment>
<feature type="site" description="Transition state stabilizer" evidence="5">
    <location>
        <position position="53"/>
    </location>
</feature>
<comment type="similarity">
    <text evidence="1 4">Belongs to the CRISPR-associated protein Cas6/Cse3/CasE family.</text>
</comment>
<evidence type="ECO:0000313" key="9">
    <source>
        <dbReference type="Proteomes" id="UP000284177"/>
    </source>
</evidence>
<dbReference type="NCBIfam" id="TIGR01877">
    <property type="entry name" value="cas_cas6"/>
    <property type="match status" value="1"/>
</dbReference>
<dbReference type="GO" id="GO:0003723">
    <property type="term" value="F:RNA binding"/>
    <property type="evidence" value="ECO:0007669"/>
    <property type="project" value="UniProtKB-KW"/>
</dbReference>
<accession>A0A419T1D8</accession>
<dbReference type="Pfam" id="PF01881">
    <property type="entry name" value="Cas_Cas6_C"/>
    <property type="match status" value="1"/>
</dbReference>
<dbReference type="Proteomes" id="UP000284177">
    <property type="component" value="Unassembled WGS sequence"/>
</dbReference>
<evidence type="ECO:0000256" key="1">
    <source>
        <dbReference type="ARBA" id="ARBA00005937"/>
    </source>
</evidence>
<gene>
    <name evidence="8" type="ORF">BET03_03855</name>
</gene>
<dbReference type="EMBL" id="MCIB01000023">
    <property type="protein sequence ID" value="RKD31272.1"/>
    <property type="molecule type" value="Genomic_DNA"/>
</dbReference>
<dbReference type="InterPro" id="IPR049435">
    <property type="entry name" value="Cas_Cas6_C"/>
</dbReference>
<dbReference type="GO" id="GO:0051607">
    <property type="term" value="P:defense response to virus"/>
    <property type="evidence" value="ECO:0007669"/>
    <property type="project" value="UniProtKB-KW"/>
</dbReference>
<dbReference type="AlphaFoldDB" id="A0A419T1D8"/>
<dbReference type="InterPro" id="IPR045747">
    <property type="entry name" value="CRISPR-assoc_prot_Cas6_N_sf"/>
</dbReference>
<dbReference type="PANTHER" id="PTHR36984">
    <property type="entry name" value="CRISPR-ASSOCIATED ENDORIBONUCLEASE CAS6 1"/>
    <property type="match status" value="1"/>
</dbReference>
<keyword evidence="2" id="KW-0694">RNA-binding</keyword>
<keyword evidence="9" id="KW-1185">Reference proteome</keyword>
<name>A0A419T1D8_9FIRM</name>
<dbReference type="Gene3D" id="3.30.70.1900">
    <property type="match status" value="1"/>
</dbReference>
<evidence type="ECO:0000256" key="2">
    <source>
        <dbReference type="ARBA" id="ARBA00022884"/>
    </source>
</evidence>
<dbReference type="CDD" id="cd21140">
    <property type="entry name" value="Cas6_I-like"/>
    <property type="match status" value="1"/>
</dbReference>
<feature type="active site" description="Proton acceptor" evidence="6">
    <location>
        <position position="28"/>
    </location>
</feature>
<evidence type="ECO:0000256" key="4">
    <source>
        <dbReference type="PIRNR" id="PIRNR005054"/>
    </source>
</evidence>